<dbReference type="AlphaFoldDB" id="A0A2T1EAU7"/>
<name>A0A2T1EAU7_9CYAN</name>
<organism evidence="1 2">
    <name type="scientific">Stenomitos frigidus ULC18</name>
    <dbReference type="NCBI Taxonomy" id="2107698"/>
    <lineage>
        <taxon>Bacteria</taxon>
        <taxon>Bacillati</taxon>
        <taxon>Cyanobacteriota</taxon>
        <taxon>Cyanophyceae</taxon>
        <taxon>Leptolyngbyales</taxon>
        <taxon>Leptolyngbyaceae</taxon>
        <taxon>Stenomitos</taxon>
    </lineage>
</organism>
<dbReference type="RefSeq" id="WP_106256167.1">
    <property type="nucleotide sequence ID" value="NZ_CAWNSW010000007.1"/>
</dbReference>
<sequence>MLHALTLKEQLCTAIERHGLAEVLDRMTDLIHASDYANGDQIVKLLEDATRLALVQNDASAVLTLPSNRLAS</sequence>
<reference evidence="2" key="1">
    <citation type="submission" date="2018-02" db="EMBL/GenBank/DDBJ databases">
        <authorList>
            <person name="Moore K."/>
            <person name="Momper L."/>
        </authorList>
    </citation>
    <scope>NUCLEOTIDE SEQUENCE [LARGE SCALE GENOMIC DNA]</scope>
    <source>
        <strain evidence="2">ULC18</strain>
    </source>
</reference>
<keyword evidence="2" id="KW-1185">Reference proteome</keyword>
<protein>
    <submittedName>
        <fullName evidence="1">Uncharacterized protein</fullName>
    </submittedName>
</protein>
<comment type="caution">
    <text evidence="1">The sequence shown here is derived from an EMBL/GenBank/DDBJ whole genome shotgun (WGS) entry which is preliminary data.</text>
</comment>
<proteinExistence type="predicted"/>
<dbReference type="Proteomes" id="UP000239576">
    <property type="component" value="Unassembled WGS sequence"/>
</dbReference>
<accession>A0A2T1EAU7</accession>
<reference evidence="1 2" key="2">
    <citation type="submission" date="2018-03" db="EMBL/GenBank/DDBJ databases">
        <title>The ancient ancestry and fast evolution of plastids.</title>
        <authorList>
            <person name="Moore K.R."/>
            <person name="Magnabosco C."/>
            <person name="Momper L."/>
            <person name="Gold D.A."/>
            <person name="Bosak T."/>
            <person name="Fournier G.P."/>
        </authorList>
    </citation>
    <scope>NUCLEOTIDE SEQUENCE [LARGE SCALE GENOMIC DNA]</scope>
    <source>
        <strain evidence="1 2">ULC18</strain>
    </source>
</reference>
<dbReference type="EMBL" id="PVWK01000057">
    <property type="protein sequence ID" value="PSB29886.1"/>
    <property type="molecule type" value="Genomic_DNA"/>
</dbReference>
<evidence type="ECO:0000313" key="1">
    <source>
        <dbReference type="EMBL" id="PSB29886.1"/>
    </source>
</evidence>
<evidence type="ECO:0000313" key="2">
    <source>
        <dbReference type="Proteomes" id="UP000239576"/>
    </source>
</evidence>
<gene>
    <name evidence="1" type="ORF">C7B82_10055</name>
</gene>